<dbReference type="STRING" id="1246637.MTBBW1_80198"/>
<proteinExistence type="predicted"/>
<evidence type="ECO:0000313" key="4">
    <source>
        <dbReference type="EMBL" id="SLM32855.1"/>
    </source>
</evidence>
<dbReference type="Proteomes" id="UP000191931">
    <property type="component" value="Unassembled WGS sequence"/>
</dbReference>
<accession>L0R4L0</accession>
<dbReference type="InterPro" id="IPR013651">
    <property type="entry name" value="ATP-grasp_RimK-type"/>
</dbReference>
<evidence type="ECO:0000256" key="1">
    <source>
        <dbReference type="PROSITE-ProRule" id="PRU00409"/>
    </source>
</evidence>
<dbReference type="PANTHER" id="PTHR21621">
    <property type="entry name" value="RIBOSOMAL PROTEIN S6 MODIFICATION PROTEIN"/>
    <property type="match status" value="1"/>
</dbReference>
<dbReference type="EMBL" id="FWEV01000325">
    <property type="protein sequence ID" value="SLM32855.1"/>
    <property type="molecule type" value="Genomic_DNA"/>
</dbReference>
<dbReference type="NCBIfam" id="TIGR04356">
    <property type="entry name" value="grasp_GAK"/>
    <property type="match status" value="1"/>
</dbReference>
<evidence type="ECO:0000313" key="3">
    <source>
        <dbReference type="EMBL" id="CCO06804.1"/>
    </source>
</evidence>
<name>L0R4L0_9BACT</name>
<dbReference type="GO" id="GO:0046872">
    <property type="term" value="F:metal ion binding"/>
    <property type="evidence" value="ECO:0007669"/>
    <property type="project" value="InterPro"/>
</dbReference>
<dbReference type="RefSeq" id="WP_080799673.1">
    <property type="nucleotide sequence ID" value="NZ_LT828540.1"/>
</dbReference>
<keyword evidence="1" id="KW-0547">Nucleotide-binding</keyword>
<dbReference type="OrthoDB" id="7821534at2"/>
<reference evidence="4 5" key="3">
    <citation type="submission" date="2017-03" db="EMBL/GenBank/DDBJ databases">
        <authorList>
            <person name="Afonso C.L."/>
            <person name="Miller P.J."/>
            <person name="Scott M.A."/>
            <person name="Spackman E."/>
            <person name="Goraichik I."/>
            <person name="Dimitrov K.M."/>
            <person name="Suarez D.L."/>
            <person name="Swayne D.E."/>
        </authorList>
    </citation>
    <scope>NUCLEOTIDE SEQUENCE [LARGE SCALE GENOMIC DNA]</scope>
    <source>
        <strain evidence="4">PRJEB14757</strain>
    </source>
</reference>
<evidence type="ECO:0000313" key="5">
    <source>
        <dbReference type="Proteomes" id="UP000191931"/>
    </source>
</evidence>
<protein>
    <submittedName>
        <fullName evidence="3">RimK-like ATP-grasp domain protein</fullName>
    </submittedName>
</protein>
<dbReference type="GO" id="GO:0016879">
    <property type="term" value="F:ligase activity, forming carbon-nitrogen bonds"/>
    <property type="evidence" value="ECO:0007669"/>
    <property type="project" value="TreeGrafter"/>
</dbReference>
<keyword evidence="5" id="KW-1185">Reference proteome</keyword>
<sequence>MKKIGIIGTPGGWSSERLADTVERKTGYRLLVPLNTISFDLETGSAWFKDTDISKLDALIIKKAGRHYSHNLLDRLEILRAINEKGLQVFSSPLRIIRVLDRLTCTVTLKNGGIPMPPTTITENHDAAVKAVEKYGEAVFKPLFSSKAMGMKIMRPSPELENQIELFTKKNSMMYIQKKVNLGGKDLGIVFLGGEYLATYARCNDGSSWNTTTKFGGKYQPYTPSSSIIEIAYKAQALFGLDFTCVDVAETDNGPVVFEVSAFGGFKGILTACKIDAAELYVDYVLNKIKA</sequence>
<keyword evidence="1" id="KW-0067">ATP-binding</keyword>
<dbReference type="GO" id="GO:0005524">
    <property type="term" value="F:ATP binding"/>
    <property type="evidence" value="ECO:0007669"/>
    <property type="project" value="UniProtKB-UniRule"/>
</dbReference>
<feature type="domain" description="ATP-grasp" evidence="2">
    <location>
        <begin position="106"/>
        <end position="286"/>
    </location>
</feature>
<dbReference type="PROSITE" id="PS50975">
    <property type="entry name" value="ATP_GRASP"/>
    <property type="match status" value="1"/>
</dbReference>
<evidence type="ECO:0000259" key="2">
    <source>
        <dbReference type="PROSITE" id="PS50975"/>
    </source>
</evidence>
<dbReference type="InterPro" id="IPR027592">
    <property type="entry name" value="ATP-grasp_GAK"/>
</dbReference>
<dbReference type="SUPFAM" id="SSF56059">
    <property type="entry name" value="Glutathione synthetase ATP-binding domain-like"/>
    <property type="match status" value="1"/>
</dbReference>
<organism evidence="3">
    <name type="scientific">Desulfamplus magnetovallimortis</name>
    <dbReference type="NCBI Taxonomy" id="1246637"/>
    <lineage>
        <taxon>Bacteria</taxon>
        <taxon>Pseudomonadati</taxon>
        <taxon>Thermodesulfobacteriota</taxon>
        <taxon>Desulfobacteria</taxon>
        <taxon>Desulfobacterales</taxon>
        <taxon>Desulfobacteraceae</taxon>
        <taxon>Desulfamplus</taxon>
    </lineage>
</organism>
<dbReference type="EMBL" id="HF547348">
    <property type="protein sequence ID" value="CCO06804.1"/>
    <property type="molecule type" value="Genomic_DNA"/>
</dbReference>
<dbReference type="PANTHER" id="PTHR21621:SF0">
    <property type="entry name" value="BETA-CITRYLGLUTAMATE SYNTHASE B-RELATED"/>
    <property type="match status" value="1"/>
</dbReference>
<dbReference type="Gene3D" id="3.30.470.20">
    <property type="entry name" value="ATP-grasp fold, B domain"/>
    <property type="match status" value="1"/>
</dbReference>
<dbReference type="AlphaFoldDB" id="L0R4L0"/>
<dbReference type="GO" id="GO:0005737">
    <property type="term" value="C:cytoplasm"/>
    <property type="evidence" value="ECO:0007669"/>
    <property type="project" value="TreeGrafter"/>
</dbReference>
<dbReference type="InterPro" id="IPR011761">
    <property type="entry name" value="ATP-grasp"/>
</dbReference>
<reference evidence="3" key="1">
    <citation type="submission" date="2012-10" db="EMBL/GenBank/DDBJ databases">
        <authorList>
            <person name="Lefevre C."/>
        </authorList>
    </citation>
    <scope>NUCLEOTIDE SEQUENCE</scope>
    <source>
        <strain evidence="3">BW-1</strain>
    </source>
</reference>
<gene>
    <name evidence="3" type="ORF">DEMABW1_80198</name>
    <name evidence="4" type="ORF">MTBBW1_80198</name>
</gene>
<dbReference type="Pfam" id="PF08443">
    <property type="entry name" value="RimK"/>
    <property type="match status" value="1"/>
</dbReference>
<reference evidence="3" key="2">
    <citation type="submission" date="2012-12" db="EMBL/GenBank/DDBJ databases">
        <title>Region harboring genes involved in magnetosome formation of Candidatus Desulfamplus magnetosmortis.</title>
        <authorList>
            <person name="Lefevre C.T."/>
            <person name="Bazylinski D.A."/>
        </authorList>
    </citation>
    <scope>NUCLEOTIDE SEQUENCE</scope>
    <source>
        <strain evidence="3">BW-1</strain>
    </source>
</reference>